<evidence type="ECO:0000313" key="3">
    <source>
        <dbReference type="Proteomes" id="UP000031737"/>
    </source>
</evidence>
<feature type="transmembrane region" description="Helical" evidence="1">
    <location>
        <begin position="232"/>
        <end position="249"/>
    </location>
</feature>
<feature type="transmembrane region" description="Helical" evidence="1">
    <location>
        <begin position="154"/>
        <end position="176"/>
    </location>
</feature>
<dbReference type="AlphaFoldDB" id="A0A061IUW9"/>
<keyword evidence="3" id="KW-1185">Reference proteome</keyword>
<keyword evidence="1" id="KW-0812">Transmembrane</keyword>
<feature type="transmembrane region" description="Helical" evidence="1">
    <location>
        <begin position="127"/>
        <end position="147"/>
    </location>
</feature>
<feature type="transmembrane region" description="Helical" evidence="1">
    <location>
        <begin position="196"/>
        <end position="220"/>
    </location>
</feature>
<dbReference type="VEuPathDB" id="TriTrypDB:TRSC58_06455"/>
<comment type="caution">
    <text evidence="2">The sequence shown here is derived from an EMBL/GenBank/DDBJ whole genome shotgun (WGS) entry which is preliminary data.</text>
</comment>
<accession>A0A061IUW9</accession>
<dbReference type="EMBL" id="AUPL01006455">
    <property type="protein sequence ID" value="ESL05880.1"/>
    <property type="molecule type" value="Genomic_DNA"/>
</dbReference>
<protein>
    <submittedName>
        <fullName evidence="2">Uncharacterized protein</fullName>
    </submittedName>
</protein>
<evidence type="ECO:0000313" key="2">
    <source>
        <dbReference type="EMBL" id="ESL05880.1"/>
    </source>
</evidence>
<evidence type="ECO:0000256" key="1">
    <source>
        <dbReference type="SAM" id="Phobius"/>
    </source>
</evidence>
<proteinExistence type="predicted"/>
<reference evidence="2 3" key="1">
    <citation type="submission" date="2013-07" db="EMBL/GenBank/DDBJ databases">
        <authorList>
            <person name="Stoco P.H."/>
            <person name="Wagner G."/>
            <person name="Gerber A."/>
            <person name="Zaha A."/>
            <person name="Thompson C."/>
            <person name="Bartholomeu D.C."/>
            <person name="Luckemeyer D.D."/>
            <person name="Bahia D."/>
            <person name="Loreto E."/>
            <person name="Prestes E.B."/>
            <person name="Lima F.M."/>
            <person name="Rodrigues-Luiz G."/>
            <person name="Vallejo G.A."/>
            <person name="Filho J.F."/>
            <person name="Monteiro K.M."/>
            <person name="Tyler K.M."/>
            <person name="de Almeida L.G."/>
            <person name="Ortiz M.F."/>
            <person name="Siervo M.A."/>
            <person name="de Moraes M.H."/>
            <person name="Cunha O.L."/>
            <person name="Mendonca-Neto R."/>
            <person name="Silva R."/>
            <person name="Teixeira S.M."/>
            <person name="Murta S.M."/>
            <person name="Sincero T.C."/>
            <person name="Mendes T.A."/>
            <person name="Urmenyi T.P."/>
            <person name="Silva V.G."/>
            <person name="da Rocha W.D."/>
            <person name="Andersson B."/>
            <person name="Romanha A.J."/>
            <person name="Steindel M."/>
            <person name="de Vasconcelos A.T."/>
            <person name="Grisard E.C."/>
        </authorList>
    </citation>
    <scope>NUCLEOTIDE SEQUENCE [LARGE SCALE GENOMIC DNA]</scope>
    <source>
        <strain evidence="2 3">SC58</strain>
    </source>
</reference>
<name>A0A061IUW9_TRYRA</name>
<feature type="transmembrane region" description="Helical" evidence="1">
    <location>
        <begin position="261"/>
        <end position="278"/>
    </location>
</feature>
<keyword evidence="1" id="KW-0472">Membrane</keyword>
<dbReference type="Proteomes" id="UP000031737">
    <property type="component" value="Unassembled WGS sequence"/>
</dbReference>
<gene>
    <name evidence="2" type="ORF">TRSC58_06455</name>
</gene>
<sequence>MPEESEVEVLQDPLTYTRAIYKDPGARWVVGLTPVDALRATRFPQPDDAAMGGTRFRKLENRWYEGRFEAWMRVPVLLGLLCLIEPVSRIAKGVTRHPLDFPSVEESLWDYARRPSDGVTDFLMGTWGLWVTSFLTALFTLTLSWKFGTAARNFWTLCGVGLSLLSFMATIAQLFMLLVACSEAAGSKMECDVPFVLYWTFSVIRLGGPLFAVWCVGPVLDIIEGSRARWKIILGLPFLFFTLSVLLWVLGESAVLGGNYVYQYCGYVTVTSWGVLLLRCCRQRWFQVVFVTKPHKE</sequence>
<dbReference type="OrthoDB" id="270019at2759"/>
<keyword evidence="1" id="KW-1133">Transmembrane helix</keyword>
<organism evidence="2 3">
    <name type="scientific">Trypanosoma rangeli SC58</name>
    <dbReference type="NCBI Taxonomy" id="429131"/>
    <lineage>
        <taxon>Eukaryota</taxon>
        <taxon>Discoba</taxon>
        <taxon>Euglenozoa</taxon>
        <taxon>Kinetoplastea</taxon>
        <taxon>Metakinetoplastina</taxon>
        <taxon>Trypanosomatida</taxon>
        <taxon>Trypanosomatidae</taxon>
        <taxon>Trypanosoma</taxon>
        <taxon>Herpetosoma</taxon>
    </lineage>
</organism>